<name>W7X6I5_TETTS</name>
<dbReference type="GeneID" id="24439064"/>
<dbReference type="KEGG" id="tet:TTHERM_000455549"/>
<dbReference type="EMBL" id="GG662464">
    <property type="protein sequence ID" value="EWS71973.1"/>
    <property type="molecule type" value="Genomic_DNA"/>
</dbReference>
<dbReference type="InParanoid" id="W7X6I5"/>
<keyword evidence="2" id="KW-1185">Reference proteome</keyword>
<accession>W7X6I5</accession>
<evidence type="ECO:0000313" key="1">
    <source>
        <dbReference type="EMBL" id="EWS71973.1"/>
    </source>
</evidence>
<reference evidence="2" key="1">
    <citation type="journal article" date="2006" name="PLoS Biol.">
        <title>Macronuclear genome sequence of the ciliate Tetrahymena thermophila, a model eukaryote.</title>
        <authorList>
            <person name="Eisen J.A."/>
            <person name="Coyne R.S."/>
            <person name="Wu M."/>
            <person name="Wu D."/>
            <person name="Thiagarajan M."/>
            <person name="Wortman J.R."/>
            <person name="Badger J.H."/>
            <person name="Ren Q."/>
            <person name="Amedeo P."/>
            <person name="Jones K.M."/>
            <person name="Tallon L.J."/>
            <person name="Delcher A.L."/>
            <person name="Salzberg S.L."/>
            <person name="Silva J.C."/>
            <person name="Haas B.J."/>
            <person name="Majoros W.H."/>
            <person name="Farzad M."/>
            <person name="Carlton J.M."/>
            <person name="Smith R.K. Jr."/>
            <person name="Garg J."/>
            <person name="Pearlman R.E."/>
            <person name="Karrer K.M."/>
            <person name="Sun L."/>
            <person name="Manning G."/>
            <person name="Elde N.C."/>
            <person name="Turkewitz A.P."/>
            <person name="Asai D.J."/>
            <person name="Wilkes D.E."/>
            <person name="Wang Y."/>
            <person name="Cai H."/>
            <person name="Collins K."/>
            <person name="Stewart B.A."/>
            <person name="Lee S.R."/>
            <person name="Wilamowska K."/>
            <person name="Weinberg Z."/>
            <person name="Ruzzo W.L."/>
            <person name="Wloga D."/>
            <person name="Gaertig J."/>
            <person name="Frankel J."/>
            <person name="Tsao C.-C."/>
            <person name="Gorovsky M.A."/>
            <person name="Keeling P.J."/>
            <person name="Waller R.F."/>
            <person name="Patron N.J."/>
            <person name="Cherry J.M."/>
            <person name="Stover N.A."/>
            <person name="Krieger C.J."/>
            <person name="del Toro C."/>
            <person name="Ryder H.F."/>
            <person name="Williamson S.C."/>
            <person name="Barbeau R.A."/>
            <person name="Hamilton E.P."/>
            <person name="Orias E."/>
        </authorList>
    </citation>
    <scope>NUCLEOTIDE SEQUENCE [LARGE SCALE GENOMIC DNA]</scope>
    <source>
        <strain evidence="2">SB210</strain>
    </source>
</reference>
<protein>
    <submittedName>
        <fullName evidence="1">Transmembrane protein, putative</fullName>
    </submittedName>
</protein>
<sequence length="232" mass="28842">MKNVLFKKMTHFKWKWMKLHKTSWKSRQTNKYSSKQRQNKINKGQLDYSQILKKDYQELLSNFSTANFKKQIRLIYNHCQLKRCQPKFNICSKYYLINFLIQMQTNRKYRQNFNKNEHRQQKDKQQQQVKKIKIIFLKRNYLMTNNLILQIEISYYNLIIFDQNNKKNQFSNLNRVNYCIKVCLSLLVKQFILKFIYLYFFFNLNFIYQLVFFELKAIFSFIQQMIFMKIFC</sequence>
<keyword evidence="1" id="KW-0812">Transmembrane</keyword>
<evidence type="ECO:0000313" key="2">
    <source>
        <dbReference type="Proteomes" id="UP000009168"/>
    </source>
</evidence>
<dbReference type="RefSeq" id="XP_012655473.1">
    <property type="nucleotide sequence ID" value="XM_012800019.1"/>
</dbReference>
<organism evidence="1 2">
    <name type="scientific">Tetrahymena thermophila (strain SB210)</name>
    <dbReference type="NCBI Taxonomy" id="312017"/>
    <lineage>
        <taxon>Eukaryota</taxon>
        <taxon>Sar</taxon>
        <taxon>Alveolata</taxon>
        <taxon>Ciliophora</taxon>
        <taxon>Intramacronucleata</taxon>
        <taxon>Oligohymenophorea</taxon>
        <taxon>Hymenostomatida</taxon>
        <taxon>Tetrahymenina</taxon>
        <taxon>Tetrahymenidae</taxon>
        <taxon>Tetrahymena</taxon>
    </lineage>
</organism>
<dbReference type="Proteomes" id="UP000009168">
    <property type="component" value="Unassembled WGS sequence"/>
</dbReference>
<gene>
    <name evidence="1" type="ORF">TTHERM_000455549</name>
</gene>
<keyword evidence="1" id="KW-0472">Membrane</keyword>
<dbReference type="AlphaFoldDB" id="W7X6I5"/>
<proteinExistence type="predicted"/>